<dbReference type="AlphaFoldDB" id="A0A5J4WHA4"/>
<keyword evidence="2" id="KW-1133">Transmembrane helix</keyword>
<evidence type="ECO:0000256" key="1">
    <source>
        <dbReference type="SAM" id="MobiDB-lite"/>
    </source>
</evidence>
<gene>
    <name evidence="3" type="ORF">EZS28_010128</name>
</gene>
<dbReference type="Proteomes" id="UP000324800">
    <property type="component" value="Unassembled WGS sequence"/>
</dbReference>
<feature type="transmembrane region" description="Helical" evidence="2">
    <location>
        <begin position="132"/>
        <end position="163"/>
    </location>
</feature>
<proteinExistence type="predicted"/>
<evidence type="ECO:0000256" key="2">
    <source>
        <dbReference type="SAM" id="Phobius"/>
    </source>
</evidence>
<comment type="caution">
    <text evidence="3">The sequence shown here is derived from an EMBL/GenBank/DDBJ whole genome shotgun (WGS) entry which is preliminary data.</text>
</comment>
<feature type="region of interest" description="Disordered" evidence="1">
    <location>
        <begin position="226"/>
        <end position="249"/>
    </location>
</feature>
<organism evidence="3 4">
    <name type="scientific">Streblomastix strix</name>
    <dbReference type="NCBI Taxonomy" id="222440"/>
    <lineage>
        <taxon>Eukaryota</taxon>
        <taxon>Metamonada</taxon>
        <taxon>Preaxostyla</taxon>
        <taxon>Oxymonadida</taxon>
        <taxon>Streblomastigidae</taxon>
        <taxon>Streblomastix</taxon>
    </lineage>
</organism>
<accession>A0A5J4WHA4</accession>
<feature type="transmembrane region" description="Helical" evidence="2">
    <location>
        <begin position="66"/>
        <end position="84"/>
    </location>
</feature>
<dbReference type="EMBL" id="SNRW01001966">
    <property type="protein sequence ID" value="KAA6394347.1"/>
    <property type="molecule type" value="Genomic_DNA"/>
</dbReference>
<evidence type="ECO:0000313" key="4">
    <source>
        <dbReference type="Proteomes" id="UP000324800"/>
    </source>
</evidence>
<evidence type="ECO:0000313" key="3">
    <source>
        <dbReference type="EMBL" id="KAA6394347.1"/>
    </source>
</evidence>
<sequence>MSCHHHAVDLDERRLKLEDQIKKHELAPFISFLRSVLILEKPIIYAILVIITVLNFIYVKKTKLTNLSYLSLLFLELYIFRVLIKIFKLVDQYREGADAVVSNLIDLHFNYAKEHYQRHNKQKFTFSNNSQYWIIVALFLHAIFSNFIGGFKLSICIALYFLVHPALFHYKIPERGKKLYQEQVYPKIQPFWDSKVQPIWDSKVQPIINDKILPLIEKIKKQLKLEPNTDEPSQVIQEDQKSDEDSDKQ</sequence>
<feature type="transmembrane region" description="Helical" evidence="2">
    <location>
        <begin position="42"/>
        <end position="59"/>
    </location>
</feature>
<name>A0A5J4WHA4_9EUKA</name>
<keyword evidence="2" id="KW-0812">Transmembrane</keyword>
<protein>
    <submittedName>
        <fullName evidence="3">Uncharacterized protein</fullName>
    </submittedName>
</protein>
<reference evidence="3 4" key="1">
    <citation type="submission" date="2019-03" db="EMBL/GenBank/DDBJ databases">
        <title>Single cell metagenomics reveals metabolic interactions within the superorganism composed of flagellate Streblomastix strix and complex community of Bacteroidetes bacteria on its surface.</title>
        <authorList>
            <person name="Treitli S.C."/>
            <person name="Kolisko M."/>
            <person name="Husnik F."/>
            <person name="Keeling P."/>
            <person name="Hampl V."/>
        </authorList>
    </citation>
    <scope>NUCLEOTIDE SEQUENCE [LARGE SCALE GENOMIC DNA]</scope>
    <source>
        <strain evidence="3">ST1C</strain>
    </source>
</reference>
<keyword evidence="2" id="KW-0472">Membrane</keyword>